<evidence type="ECO:0000313" key="2">
    <source>
        <dbReference type="Proteomes" id="UP000298337"/>
    </source>
</evidence>
<dbReference type="InterPro" id="IPR008979">
    <property type="entry name" value="Galactose-bd-like_sf"/>
</dbReference>
<name>A0A4Z0P0S1_9BACT</name>
<reference evidence="1 2" key="1">
    <citation type="submission" date="2019-04" db="EMBL/GenBank/DDBJ databases">
        <authorList>
            <person name="Feng G."/>
            <person name="Zhang J."/>
            <person name="Zhu H."/>
        </authorList>
    </citation>
    <scope>NUCLEOTIDE SEQUENCE [LARGE SCALE GENOMIC DNA]</scope>
    <source>
        <strain evidence="1 2">92R-1</strain>
    </source>
</reference>
<dbReference type="AlphaFoldDB" id="A0A4Z0P0S1"/>
<organism evidence="1 2">
    <name type="scientific">Hymenobacter fodinae</name>
    <dbReference type="NCBI Taxonomy" id="2510796"/>
    <lineage>
        <taxon>Bacteria</taxon>
        <taxon>Pseudomonadati</taxon>
        <taxon>Bacteroidota</taxon>
        <taxon>Cytophagia</taxon>
        <taxon>Cytophagales</taxon>
        <taxon>Hymenobacteraceae</taxon>
        <taxon>Hymenobacter</taxon>
    </lineage>
</organism>
<dbReference type="Proteomes" id="UP000298337">
    <property type="component" value="Unassembled WGS sequence"/>
</dbReference>
<dbReference type="RefSeq" id="WP_135436067.1">
    <property type="nucleotide sequence ID" value="NZ_SRLA01000005.1"/>
</dbReference>
<dbReference type="OrthoDB" id="977800at2"/>
<sequence>MERMLLATGALSDQATITGPTGAGDLVLGNLKRQSLQEVYRVLGDAAELNIDLGAAQLVNVVAIMGHSGLSGSTARVTASNTPGGADYDSGAVPFITGTKHFDKSLFFLFFQPVSYRYWRIEISNPGAAYLDLGRLYIAKAFQPSFNMVYGFQHGFTDGSQEFETSSGDSISLKRKKRRFADLMLEDLSEDEVFAELYPLDQLVGATGDVLLVPKPDDTHLQFSAIYGKIEAMQPNVNTSFNRFTRQFRVRELLP</sequence>
<evidence type="ECO:0008006" key="3">
    <source>
        <dbReference type="Google" id="ProtNLM"/>
    </source>
</evidence>
<dbReference type="SUPFAM" id="SSF49785">
    <property type="entry name" value="Galactose-binding domain-like"/>
    <property type="match status" value="1"/>
</dbReference>
<accession>A0A4Z0P0S1</accession>
<dbReference type="EMBL" id="SRLA01000005">
    <property type="protein sequence ID" value="TGE04623.1"/>
    <property type="molecule type" value="Genomic_DNA"/>
</dbReference>
<proteinExistence type="predicted"/>
<gene>
    <name evidence="1" type="ORF">EU556_20780</name>
</gene>
<evidence type="ECO:0000313" key="1">
    <source>
        <dbReference type="EMBL" id="TGE04623.1"/>
    </source>
</evidence>
<comment type="caution">
    <text evidence="1">The sequence shown here is derived from an EMBL/GenBank/DDBJ whole genome shotgun (WGS) entry which is preliminary data.</text>
</comment>
<keyword evidence="2" id="KW-1185">Reference proteome</keyword>
<protein>
    <recommendedName>
        <fullName evidence="3">F5/8 type C domain-containing protein</fullName>
    </recommendedName>
</protein>